<evidence type="ECO:0000313" key="2">
    <source>
        <dbReference type="Proteomes" id="UP000886847"/>
    </source>
</evidence>
<evidence type="ECO:0000313" key="1">
    <source>
        <dbReference type="EMBL" id="HIX50465.1"/>
    </source>
</evidence>
<reference evidence="1" key="1">
    <citation type="journal article" date="2021" name="PeerJ">
        <title>Extensive microbial diversity within the chicken gut microbiome revealed by metagenomics and culture.</title>
        <authorList>
            <person name="Gilroy R."/>
            <person name="Ravi A."/>
            <person name="Getino M."/>
            <person name="Pursley I."/>
            <person name="Horton D.L."/>
            <person name="Alikhan N.F."/>
            <person name="Baker D."/>
            <person name="Gharbi K."/>
            <person name="Hall N."/>
            <person name="Watson M."/>
            <person name="Adriaenssens E.M."/>
            <person name="Foster-Nyarko E."/>
            <person name="Jarju S."/>
            <person name="Secka A."/>
            <person name="Antonio M."/>
            <person name="Oren A."/>
            <person name="Chaudhuri R.R."/>
            <person name="La Ragione R."/>
            <person name="Hildebrand F."/>
            <person name="Pallen M.J."/>
        </authorList>
    </citation>
    <scope>NUCLEOTIDE SEQUENCE</scope>
    <source>
        <strain evidence="1">2189</strain>
    </source>
</reference>
<protein>
    <recommendedName>
        <fullName evidence="3">N-acetyltransferase domain-containing protein</fullName>
    </recommendedName>
</protein>
<comment type="caution">
    <text evidence="1">The sequence shown here is derived from an EMBL/GenBank/DDBJ whole genome shotgun (WGS) entry which is preliminary data.</text>
</comment>
<reference evidence="1" key="2">
    <citation type="submission" date="2021-04" db="EMBL/GenBank/DDBJ databases">
        <authorList>
            <person name="Gilroy R."/>
        </authorList>
    </citation>
    <scope>NUCLEOTIDE SEQUENCE</scope>
    <source>
        <strain evidence="1">2189</strain>
    </source>
</reference>
<organism evidence="1 2">
    <name type="scientific">Candidatus Borkfalkia faecavium</name>
    <dbReference type="NCBI Taxonomy" id="2838508"/>
    <lineage>
        <taxon>Bacteria</taxon>
        <taxon>Bacillati</taxon>
        <taxon>Bacillota</taxon>
        <taxon>Clostridia</taxon>
        <taxon>Christensenellales</taxon>
        <taxon>Christensenellaceae</taxon>
        <taxon>Candidatus Borkfalkia</taxon>
    </lineage>
</organism>
<dbReference type="Proteomes" id="UP000886847">
    <property type="component" value="Unassembled WGS sequence"/>
</dbReference>
<proteinExistence type="predicted"/>
<name>A0A9D1W0L9_9FIRM</name>
<accession>A0A9D1W0L9</accession>
<sequence length="79" mass="9294">MRIFEVKDRGEGTILSLLHIWESSVRATHLFLSEQEIARIKKYVPQAVGFYGHMGFRTYRRSETDEQGGPYPILYMKRT</sequence>
<gene>
    <name evidence="1" type="ORF">H9851_04210</name>
</gene>
<dbReference type="EMBL" id="DXEW01000021">
    <property type="protein sequence ID" value="HIX50465.1"/>
    <property type="molecule type" value="Genomic_DNA"/>
</dbReference>
<dbReference type="AlphaFoldDB" id="A0A9D1W0L9"/>
<evidence type="ECO:0008006" key="3">
    <source>
        <dbReference type="Google" id="ProtNLM"/>
    </source>
</evidence>